<dbReference type="GO" id="GO:0042254">
    <property type="term" value="P:ribosome biogenesis"/>
    <property type="evidence" value="ECO:0007669"/>
    <property type="project" value="UniProtKB-KW"/>
</dbReference>
<name>I5AQW1_EUBC6</name>
<keyword evidence="2" id="KW-0645">Protease</keyword>
<dbReference type="GO" id="GO:0006508">
    <property type="term" value="P:proteolysis"/>
    <property type="evidence" value="ECO:0007669"/>
    <property type="project" value="UniProtKB-KW"/>
</dbReference>
<dbReference type="SUPFAM" id="SSF118010">
    <property type="entry name" value="TM1457-like"/>
    <property type="match status" value="1"/>
</dbReference>
<evidence type="ECO:0000256" key="6">
    <source>
        <dbReference type="ARBA" id="ARBA00044538"/>
    </source>
</evidence>
<comment type="similarity">
    <text evidence="5">Belongs to the Prp family.</text>
</comment>
<dbReference type="InterPro" id="IPR036764">
    <property type="entry name" value="Peptidase_Prp_sf"/>
</dbReference>
<dbReference type="GO" id="GO:0005840">
    <property type="term" value="C:ribosome"/>
    <property type="evidence" value="ECO:0007669"/>
    <property type="project" value="UniProtKB-KW"/>
</dbReference>
<keyword evidence="7" id="KW-0689">Ribosomal protein</keyword>
<keyword evidence="1" id="KW-0690">Ribosome biogenesis</keyword>
<dbReference type="PANTHER" id="PTHR39178:SF1">
    <property type="entry name" value="RIBOSOMAL-PROCESSING CYSTEINE PROTEASE PRP"/>
    <property type="match status" value="1"/>
</dbReference>
<evidence type="ECO:0000256" key="4">
    <source>
        <dbReference type="ARBA" id="ARBA00022807"/>
    </source>
</evidence>
<gene>
    <name evidence="7" type="ORF">EubceDRAFT1_0324</name>
</gene>
<proteinExistence type="inferred from homology"/>
<dbReference type="STRING" id="633697.EubceDRAFT1_0324"/>
<evidence type="ECO:0000313" key="8">
    <source>
        <dbReference type="Proteomes" id="UP000005753"/>
    </source>
</evidence>
<evidence type="ECO:0000256" key="3">
    <source>
        <dbReference type="ARBA" id="ARBA00022801"/>
    </source>
</evidence>
<dbReference type="AlphaFoldDB" id="I5AQW1"/>
<dbReference type="Pfam" id="PF04327">
    <property type="entry name" value="Peptidase_Prp"/>
    <property type="match status" value="1"/>
</dbReference>
<dbReference type="EMBL" id="CM001487">
    <property type="protein sequence ID" value="EIM56184.1"/>
    <property type="molecule type" value="Genomic_DNA"/>
</dbReference>
<evidence type="ECO:0000256" key="2">
    <source>
        <dbReference type="ARBA" id="ARBA00022670"/>
    </source>
</evidence>
<organism evidence="7 8">
    <name type="scientific">Eubacterium cellulosolvens (strain ATCC 43171 / JCM 9499 / 6)</name>
    <name type="common">Cillobacterium cellulosolvens</name>
    <dbReference type="NCBI Taxonomy" id="633697"/>
    <lineage>
        <taxon>Bacteria</taxon>
        <taxon>Bacillati</taxon>
        <taxon>Bacillota</taxon>
        <taxon>Clostridia</taxon>
        <taxon>Eubacteriales</taxon>
        <taxon>Eubacteriaceae</taxon>
        <taxon>Eubacterium</taxon>
    </lineage>
</organism>
<dbReference type="Gene3D" id="3.30.70.1490">
    <property type="entry name" value="Cysteine protease Prp"/>
    <property type="match status" value="1"/>
</dbReference>
<evidence type="ECO:0000256" key="5">
    <source>
        <dbReference type="ARBA" id="ARBA00044503"/>
    </source>
</evidence>
<dbReference type="PANTHER" id="PTHR39178">
    <property type="entry name" value="HYPOTHETICAL RIBOSOME-ASSOCIATED PROTEIN"/>
    <property type="match status" value="1"/>
</dbReference>
<evidence type="ECO:0000313" key="7">
    <source>
        <dbReference type="EMBL" id="EIM56184.1"/>
    </source>
</evidence>
<dbReference type="InterPro" id="IPR007422">
    <property type="entry name" value="Peptidase_Prp"/>
</dbReference>
<evidence type="ECO:0000256" key="1">
    <source>
        <dbReference type="ARBA" id="ARBA00022517"/>
    </source>
</evidence>
<dbReference type="HOGENOM" id="CLU_140910_1_1_9"/>
<reference evidence="7 8" key="1">
    <citation type="submission" date="2010-08" db="EMBL/GenBank/DDBJ databases">
        <authorList>
            <consortium name="US DOE Joint Genome Institute (JGI-PGF)"/>
            <person name="Lucas S."/>
            <person name="Copeland A."/>
            <person name="Lapidus A."/>
            <person name="Cheng J.-F."/>
            <person name="Bruce D."/>
            <person name="Goodwin L."/>
            <person name="Pitluck S."/>
            <person name="Land M.L."/>
            <person name="Hauser L."/>
            <person name="Chang Y.-J."/>
            <person name="Anderson I.J."/>
            <person name="Johnson E."/>
            <person name="Mulhopadhyay B."/>
            <person name="Kyrpides N."/>
            <person name="Woyke T.J."/>
        </authorList>
    </citation>
    <scope>NUCLEOTIDE SEQUENCE [LARGE SCALE GENOMIC DNA]</scope>
    <source>
        <strain evidence="7 8">6</strain>
    </source>
</reference>
<accession>I5AQW1</accession>
<dbReference type="Proteomes" id="UP000005753">
    <property type="component" value="Chromosome"/>
</dbReference>
<dbReference type="eggNOG" id="COG2868">
    <property type="taxonomic scope" value="Bacteria"/>
</dbReference>
<keyword evidence="7" id="KW-0687">Ribonucleoprotein</keyword>
<keyword evidence="4" id="KW-0788">Thiol protease</keyword>
<keyword evidence="3" id="KW-0378">Hydrolase</keyword>
<sequence length="110" mass="11984">MTRVTFYQNRNGQLTGFKAADHAGYAEAGEDIVCAAISALVIHTINAVEGFTAQETDSSADEENAVISFSLKGKISHDAELFVKALAQTLSDMQEEDAYKDFVDVNFMEV</sequence>
<reference evidence="7 8" key="2">
    <citation type="submission" date="2012-02" db="EMBL/GenBank/DDBJ databases">
        <title>Improved High-Quality Draft sequence of Eubacterium cellulosolvens 6.</title>
        <authorList>
            <consortium name="US DOE Joint Genome Institute"/>
            <person name="Lucas S."/>
            <person name="Han J."/>
            <person name="Lapidus A."/>
            <person name="Cheng J.-F."/>
            <person name="Goodwin L."/>
            <person name="Pitluck S."/>
            <person name="Peters L."/>
            <person name="Mikhailova N."/>
            <person name="Gu W."/>
            <person name="Detter J.C."/>
            <person name="Han C."/>
            <person name="Tapia R."/>
            <person name="Land M."/>
            <person name="Hauser L."/>
            <person name="Kyrpides N."/>
            <person name="Ivanova N."/>
            <person name="Pagani I."/>
            <person name="Johnson E."/>
            <person name="Mukhopadhyay B."/>
            <person name="Anderson I."/>
            <person name="Woyke T."/>
        </authorList>
    </citation>
    <scope>NUCLEOTIDE SEQUENCE [LARGE SCALE GENOMIC DNA]</scope>
    <source>
        <strain evidence="7 8">6</strain>
    </source>
</reference>
<dbReference type="OrthoDB" id="48998at2"/>
<protein>
    <recommendedName>
        <fullName evidence="6">Ribosomal processing cysteine protease Prp</fullName>
    </recommendedName>
</protein>
<keyword evidence="8" id="KW-1185">Reference proteome</keyword>
<dbReference type="GO" id="GO:0008234">
    <property type="term" value="F:cysteine-type peptidase activity"/>
    <property type="evidence" value="ECO:0007669"/>
    <property type="project" value="UniProtKB-KW"/>
</dbReference>
<dbReference type="CDD" id="cd16332">
    <property type="entry name" value="Prp-like"/>
    <property type="match status" value="1"/>
</dbReference>